<protein>
    <submittedName>
        <fullName evidence="2">LysR family transcriptional regulator</fullName>
    </submittedName>
</protein>
<organism evidence="2 3">
    <name type="scientific">Stakelama tenebrarum</name>
    <dbReference type="NCBI Taxonomy" id="2711215"/>
    <lineage>
        <taxon>Bacteria</taxon>
        <taxon>Pseudomonadati</taxon>
        <taxon>Pseudomonadota</taxon>
        <taxon>Alphaproteobacteria</taxon>
        <taxon>Sphingomonadales</taxon>
        <taxon>Sphingomonadaceae</taxon>
        <taxon>Stakelama</taxon>
    </lineage>
</organism>
<dbReference type="PANTHER" id="PTHR30432:SF1">
    <property type="entry name" value="DNA-BINDING TRANSCRIPTIONAL DUAL REGULATOR MODE"/>
    <property type="match status" value="1"/>
</dbReference>
<reference evidence="2 3" key="1">
    <citation type="submission" date="2020-02" db="EMBL/GenBank/DDBJ databases">
        <authorList>
            <person name="Zheng R.K."/>
            <person name="Sun C.M."/>
        </authorList>
    </citation>
    <scope>NUCLEOTIDE SEQUENCE [LARGE SCALE GENOMIC DNA]</scope>
    <source>
        <strain evidence="3">zrk23</strain>
    </source>
</reference>
<dbReference type="Pfam" id="PF00126">
    <property type="entry name" value="HTH_1"/>
    <property type="match status" value="1"/>
</dbReference>
<name>A0A6G6YA95_9SPHN</name>
<dbReference type="InterPro" id="IPR000847">
    <property type="entry name" value="LysR_HTH_N"/>
</dbReference>
<dbReference type="GO" id="GO:0003700">
    <property type="term" value="F:DNA-binding transcription factor activity"/>
    <property type="evidence" value="ECO:0007669"/>
    <property type="project" value="InterPro"/>
</dbReference>
<accession>A0A6G6YA95</accession>
<gene>
    <name evidence="2" type="ORF">G5C33_08120</name>
</gene>
<evidence type="ECO:0000313" key="3">
    <source>
        <dbReference type="Proteomes" id="UP000501568"/>
    </source>
</evidence>
<dbReference type="RefSeq" id="WP_165328763.1">
    <property type="nucleotide sequence ID" value="NZ_CP049109.1"/>
</dbReference>
<dbReference type="AlphaFoldDB" id="A0A6G6YA95"/>
<dbReference type="KEGG" id="spzr:G5C33_08120"/>
<dbReference type="EMBL" id="CP049109">
    <property type="protein sequence ID" value="QIG81839.1"/>
    <property type="molecule type" value="Genomic_DNA"/>
</dbReference>
<sequence>MARLKLKIQICAGDEIAFGPGKAALIAAIGETGSISAAARTLGMSYRRAWLLVDTCNRCFAAPLVTTVRGGGASVTDEGKAVLAAYRQLSERAAGLAEGAAYRRIADALKSD</sequence>
<dbReference type="PANTHER" id="PTHR30432">
    <property type="entry name" value="TRANSCRIPTIONAL REGULATOR MODE"/>
    <property type="match status" value="1"/>
</dbReference>
<dbReference type="InterPro" id="IPR051815">
    <property type="entry name" value="Molybdate_resp_trans_reg"/>
</dbReference>
<evidence type="ECO:0000259" key="1">
    <source>
        <dbReference type="Pfam" id="PF00126"/>
    </source>
</evidence>
<dbReference type="Proteomes" id="UP000501568">
    <property type="component" value="Chromosome"/>
</dbReference>
<dbReference type="InterPro" id="IPR036390">
    <property type="entry name" value="WH_DNA-bd_sf"/>
</dbReference>
<dbReference type="Gene3D" id="1.10.10.10">
    <property type="entry name" value="Winged helix-like DNA-binding domain superfamily/Winged helix DNA-binding domain"/>
    <property type="match status" value="1"/>
</dbReference>
<proteinExistence type="predicted"/>
<dbReference type="InterPro" id="IPR036388">
    <property type="entry name" value="WH-like_DNA-bd_sf"/>
</dbReference>
<keyword evidence="3" id="KW-1185">Reference proteome</keyword>
<evidence type="ECO:0000313" key="2">
    <source>
        <dbReference type="EMBL" id="QIG81839.1"/>
    </source>
</evidence>
<feature type="domain" description="HTH lysR-type" evidence="1">
    <location>
        <begin position="25"/>
        <end position="80"/>
    </location>
</feature>
<dbReference type="SUPFAM" id="SSF46785">
    <property type="entry name" value="Winged helix' DNA-binding domain"/>
    <property type="match status" value="1"/>
</dbReference>